<name>A0A7X0HAV6_9ACTN</name>
<sequence>MDAFTTSLLSRIKDAQSDLTRAREAGDDFLVDVEQEELNDLHRIAAEHGVRIDTAAAAA</sequence>
<dbReference type="RefSeq" id="WP_185026808.1">
    <property type="nucleotide sequence ID" value="NZ_BNBN01000002.1"/>
</dbReference>
<dbReference type="AlphaFoldDB" id="A0A7X0HAV6"/>
<protein>
    <submittedName>
        <fullName evidence="1">Uncharacterized protein</fullName>
    </submittedName>
</protein>
<organism evidence="1 2">
    <name type="scientific">Streptomyces candidus</name>
    <dbReference type="NCBI Taxonomy" id="67283"/>
    <lineage>
        <taxon>Bacteria</taxon>
        <taxon>Bacillati</taxon>
        <taxon>Actinomycetota</taxon>
        <taxon>Actinomycetes</taxon>
        <taxon>Kitasatosporales</taxon>
        <taxon>Streptomycetaceae</taxon>
        <taxon>Streptomyces</taxon>
    </lineage>
</organism>
<reference evidence="1 2" key="1">
    <citation type="submission" date="2020-08" db="EMBL/GenBank/DDBJ databases">
        <title>Genomic Encyclopedia of Type Strains, Phase IV (KMG-IV): sequencing the most valuable type-strain genomes for metagenomic binning, comparative biology and taxonomic classification.</title>
        <authorList>
            <person name="Goeker M."/>
        </authorList>
    </citation>
    <scope>NUCLEOTIDE SEQUENCE [LARGE SCALE GENOMIC DNA]</scope>
    <source>
        <strain evidence="1 2">DSM 40141</strain>
    </source>
</reference>
<evidence type="ECO:0000313" key="2">
    <source>
        <dbReference type="Proteomes" id="UP000540423"/>
    </source>
</evidence>
<evidence type="ECO:0000313" key="1">
    <source>
        <dbReference type="EMBL" id="MBB6434286.1"/>
    </source>
</evidence>
<accession>A0A7X0HAV6</accession>
<keyword evidence="2" id="KW-1185">Reference proteome</keyword>
<comment type="caution">
    <text evidence="1">The sequence shown here is derived from an EMBL/GenBank/DDBJ whole genome shotgun (WGS) entry which is preliminary data.</text>
</comment>
<gene>
    <name evidence="1" type="ORF">HNQ79_000734</name>
</gene>
<proteinExistence type="predicted"/>
<dbReference type="EMBL" id="JACHEM010000002">
    <property type="protein sequence ID" value="MBB6434286.1"/>
    <property type="molecule type" value="Genomic_DNA"/>
</dbReference>
<dbReference type="Proteomes" id="UP000540423">
    <property type="component" value="Unassembled WGS sequence"/>
</dbReference>